<keyword evidence="5" id="KW-1003">Cell membrane</keyword>
<evidence type="ECO:0000256" key="11">
    <source>
        <dbReference type="ARBA" id="ARBA00023170"/>
    </source>
</evidence>
<dbReference type="InterPro" id="IPR052192">
    <property type="entry name" value="Insect_Ionotropic_Sensory_Rcpt"/>
</dbReference>
<evidence type="ECO:0000256" key="17">
    <source>
        <dbReference type="SAM" id="Phobius"/>
    </source>
</evidence>
<evidence type="ECO:0000256" key="8">
    <source>
        <dbReference type="ARBA" id="ARBA00023053"/>
    </source>
</evidence>
<comment type="caution">
    <text evidence="19">The sequence shown here is derived from an EMBL/GenBank/DDBJ whole genome shotgun (WGS) entry which is preliminary data.</text>
</comment>
<dbReference type="GO" id="GO:0005886">
    <property type="term" value="C:plasma membrane"/>
    <property type="evidence" value="ECO:0007669"/>
    <property type="project" value="UniProtKB-SubCell"/>
</dbReference>
<keyword evidence="4 16" id="KW-0894">Sodium channel</keyword>
<evidence type="ECO:0000256" key="9">
    <source>
        <dbReference type="ARBA" id="ARBA00023065"/>
    </source>
</evidence>
<dbReference type="Gene3D" id="3.40.190.10">
    <property type="entry name" value="Periplasmic binding protein-like II"/>
    <property type="match status" value="1"/>
</dbReference>
<dbReference type="GO" id="GO:0015276">
    <property type="term" value="F:ligand-gated monoatomic ion channel activity"/>
    <property type="evidence" value="ECO:0007669"/>
    <property type="project" value="InterPro"/>
</dbReference>
<keyword evidence="15 16" id="KW-0407">Ion channel</keyword>
<keyword evidence="11 19" id="KW-0675">Receptor</keyword>
<evidence type="ECO:0000256" key="14">
    <source>
        <dbReference type="ARBA" id="ARBA00023286"/>
    </source>
</evidence>
<gene>
    <name evidence="19" type="ORF">HNY73_015926</name>
</gene>
<keyword evidence="10 17" id="KW-0472">Membrane</keyword>
<dbReference type="AlphaFoldDB" id="A0A8T0EHB4"/>
<name>A0A8T0EHB4_ARGBR</name>
<dbReference type="SUPFAM" id="SSF53850">
    <property type="entry name" value="Periplasmic binding protein-like II"/>
    <property type="match status" value="1"/>
</dbReference>
<evidence type="ECO:0000256" key="10">
    <source>
        <dbReference type="ARBA" id="ARBA00023136"/>
    </source>
</evidence>
<dbReference type="SMART" id="SM00918">
    <property type="entry name" value="Lig_chan-Glu_bd"/>
    <property type="match status" value="1"/>
</dbReference>
<evidence type="ECO:0000256" key="3">
    <source>
        <dbReference type="ARBA" id="ARBA00022448"/>
    </source>
</evidence>
<reference evidence="19" key="2">
    <citation type="submission" date="2020-06" db="EMBL/GenBank/DDBJ databases">
        <authorList>
            <person name="Sheffer M."/>
        </authorList>
    </citation>
    <scope>NUCLEOTIDE SEQUENCE</scope>
</reference>
<evidence type="ECO:0000256" key="16">
    <source>
        <dbReference type="RuleBase" id="RU000679"/>
    </source>
</evidence>
<keyword evidence="12" id="KW-0325">Glycoprotein</keyword>
<dbReference type="PANTHER" id="PTHR42643">
    <property type="entry name" value="IONOTROPIC RECEPTOR 20A-RELATED"/>
    <property type="match status" value="1"/>
</dbReference>
<accession>A0A8T0EHB4</accession>
<evidence type="ECO:0000256" key="12">
    <source>
        <dbReference type="ARBA" id="ARBA00023180"/>
    </source>
</evidence>
<dbReference type="InterPro" id="IPR001873">
    <property type="entry name" value="ENaC"/>
</dbReference>
<comment type="subcellular location">
    <subcellularLocation>
        <location evidence="1">Cell membrane</location>
        <topology evidence="1">Multi-pass membrane protein</topology>
    </subcellularLocation>
</comment>
<keyword evidence="13 16" id="KW-0739">Sodium transport</keyword>
<dbReference type="InterPro" id="IPR019594">
    <property type="entry name" value="Glu/Gly-bd"/>
</dbReference>
<dbReference type="Proteomes" id="UP000807504">
    <property type="component" value="Unassembled WGS sequence"/>
</dbReference>
<keyword evidence="3 16" id="KW-0813">Transport</keyword>
<keyword evidence="9 16" id="KW-0406">Ion transport</keyword>
<feature type="domain" description="Ionotropic glutamate receptor L-glutamate and glycine-binding" evidence="18">
    <location>
        <begin position="1"/>
        <end position="60"/>
    </location>
</feature>
<dbReference type="Pfam" id="PF10613">
    <property type="entry name" value="Lig_chan-Glu_bd"/>
    <property type="match status" value="1"/>
</dbReference>
<proteinExistence type="inferred from homology"/>
<feature type="transmembrane region" description="Helical" evidence="17">
    <location>
        <begin position="338"/>
        <end position="364"/>
    </location>
</feature>
<evidence type="ECO:0000256" key="7">
    <source>
        <dbReference type="ARBA" id="ARBA00022989"/>
    </source>
</evidence>
<comment type="similarity">
    <text evidence="2 16">Belongs to the amiloride-sensitive sodium channel (TC 1.A.6) family.</text>
</comment>
<dbReference type="EMBL" id="JABXBU010002227">
    <property type="protein sequence ID" value="KAF8773252.1"/>
    <property type="molecule type" value="Genomic_DNA"/>
</dbReference>
<dbReference type="PANTHER" id="PTHR42643:SF38">
    <property type="entry name" value="IONOTROPIC RECEPTOR 100A"/>
    <property type="match status" value="1"/>
</dbReference>
<evidence type="ECO:0000256" key="1">
    <source>
        <dbReference type="ARBA" id="ARBA00004651"/>
    </source>
</evidence>
<evidence type="ECO:0000313" key="20">
    <source>
        <dbReference type="Proteomes" id="UP000807504"/>
    </source>
</evidence>
<evidence type="ECO:0000256" key="15">
    <source>
        <dbReference type="ARBA" id="ARBA00023303"/>
    </source>
</evidence>
<dbReference type="GO" id="GO:0005272">
    <property type="term" value="F:sodium channel activity"/>
    <property type="evidence" value="ECO:0007669"/>
    <property type="project" value="UniProtKB-KW"/>
</dbReference>
<keyword evidence="8" id="KW-0915">Sodium</keyword>
<evidence type="ECO:0000256" key="5">
    <source>
        <dbReference type="ARBA" id="ARBA00022475"/>
    </source>
</evidence>
<protein>
    <submittedName>
        <fullName evidence="19">Glutamate receptor ionotropic like protein</fullName>
    </submittedName>
</protein>
<keyword evidence="20" id="KW-1185">Reference proteome</keyword>
<evidence type="ECO:0000256" key="6">
    <source>
        <dbReference type="ARBA" id="ARBA00022692"/>
    </source>
</evidence>
<evidence type="ECO:0000313" key="19">
    <source>
        <dbReference type="EMBL" id="KAF8773252.1"/>
    </source>
</evidence>
<sequence>MRVHKNEDGSIEFSGLHGKILDIILKAMKVEFKLLIPEDGEWGRLLPNGSWTGMIGKIQKNESDIAFNSISVNEERMKVVDFSKPYTTDDMTFAISKSEAVPTAMAFIYAFDSIVWILTVITLMVTPIFIKCLCKTKDTYINILINLFRSILKQRKEALFHLVFDMQPEEYFRPDREVGAIISIHSPNSLVNPFYDGFVIKPGNLYTVHLKMVEEKLLPSPYETQCQDYKSQWRMRGGKGPLNQEMCVAECAYNKSIEQCNCVVPGIIYHHDDRICDNDKLDECFHFNLSECYKICQQPCEKNKAVMLVFLKRPEIIIYSHRPQYEDIEIFSFMGGYIGMWLGISLIAVFDFFENISLVTYFWIKRRY</sequence>
<evidence type="ECO:0000259" key="18">
    <source>
        <dbReference type="SMART" id="SM00918"/>
    </source>
</evidence>
<organism evidence="19 20">
    <name type="scientific">Argiope bruennichi</name>
    <name type="common">Wasp spider</name>
    <name type="synonym">Aranea bruennichi</name>
    <dbReference type="NCBI Taxonomy" id="94029"/>
    <lineage>
        <taxon>Eukaryota</taxon>
        <taxon>Metazoa</taxon>
        <taxon>Ecdysozoa</taxon>
        <taxon>Arthropoda</taxon>
        <taxon>Chelicerata</taxon>
        <taxon>Arachnida</taxon>
        <taxon>Araneae</taxon>
        <taxon>Araneomorphae</taxon>
        <taxon>Entelegynae</taxon>
        <taxon>Araneoidea</taxon>
        <taxon>Araneidae</taxon>
        <taxon>Argiope</taxon>
    </lineage>
</organism>
<dbReference type="Pfam" id="PF00858">
    <property type="entry name" value="ASC"/>
    <property type="match status" value="2"/>
</dbReference>
<feature type="transmembrane region" description="Helical" evidence="17">
    <location>
        <begin position="106"/>
        <end position="130"/>
    </location>
</feature>
<evidence type="ECO:0000256" key="4">
    <source>
        <dbReference type="ARBA" id="ARBA00022461"/>
    </source>
</evidence>
<keyword evidence="6 16" id="KW-0812">Transmembrane</keyword>
<evidence type="ECO:0000256" key="2">
    <source>
        <dbReference type="ARBA" id="ARBA00007193"/>
    </source>
</evidence>
<evidence type="ECO:0000256" key="13">
    <source>
        <dbReference type="ARBA" id="ARBA00023201"/>
    </source>
</evidence>
<keyword evidence="14" id="KW-1071">Ligand-gated ion channel</keyword>
<keyword evidence="7 17" id="KW-1133">Transmembrane helix</keyword>
<reference evidence="19" key="1">
    <citation type="journal article" date="2020" name="bioRxiv">
        <title>Chromosome-level reference genome of the European wasp spider Argiope bruennichi: a resource for studies on range expansion and evolutionary adaptation.</title>
        <authorList>
            <person name="Sheffer M.M."/>
            <person name="Hoppe A."/>
            <person name="Krehenwinkel H."/>
            <person name="Uhl G."/>
            <person name="Kuss A.W."/>
            <person name="Jensen L."/>
            <person name="Jensen C."/>
            <person name="Gillespie R.G."/>
            <person name="Hoff K.J."/>
            <person name="Prost S."/>
        </authorList>
    </citation>
    <scope>NUCLEOTIDE SEQUENCE</scope>
</reference>
<dbReference type="Gene3D" id="1.10.287.770">
    <property type="entry name" value="YojJ-like"/>
    <property type="match status" value="1"/>
</dbReference>